<gene>
    <name evidence="3" type="ORF">SNAT2548_LOCUS9930</name>
</gene>
<evidence type="ECO:0000313" key="4">
    <source>
        <dbReference type="Proteomes" id="UP000604046"/>
    </source>
</evidence>
<reference evidence="3" key="1">
    <citation type="submission" date="2021-02" db="EMBL/GenBank/DDBJ databases">
        <authorList>
            <person name="Dougan E. K."/>
            <person name="Rhodes N."/>
            <person name="Thang M."/>
            <person name="Chan C."/>
        </authorList>
    </citation>
    <scope>NUCLEOTIDE SEQUENCE</scope>
</reference>
<organism evidence="3 4">
    <name type="scientific">Symbiodinium natans</name>
    <dbReference type="NCBI Taxonomy" id="878477"/>
    <lineage>
        <taxon>Eukaryota</taxon>
        <taxon>Sar</taxon>
        <taxon>Alveolata</taxon>
        <taxon>Dinophyceae</taxon>
        <taxon>Suessiales</taxon>
        <taxon>Symbiodiniaceae</taxon>
        <taxon>Symbiodinium</taxon>
    </lineage>
</organism>
<dbReference type="AlphaFoldDB" id="A0A812KXA8"/>
<evidence type="ECO:0000256" key="2">
    <source>
        <dbReference type="PROSITE-ProRule" id="PRU00708"/>
    </source>
</evidence>
<dbReference type="Proteomes" id="UP000604046">
    <property type="component" value="Unassembled WGS sequence"/>
</dbReference>
<dbReference type="PROSITE" id="PS51375">
    <property type="entry name" value="PPR"/>
    <property type="match status" value="1"/>
</dbReference>
<dbReference type="InterPro" id="IPR002885">
    <property type="entry name" value="PPR_rpt"/>
</dbReference>
<evidence type="ECO:0000256" key="1">
    <source>
        <dbReference type="ARBA" id="ARBA00022737"/>
    </source>
</evidence>
<sequence>MAEEAVLPNVTSYSISIMVSPWHLAFHLLGNSPTIDVIAFSAALLALGGKLPSIGSWPGFAPETPTLAQWPRALVLFAQLGLLGLRADQAFMHQLASINRGSRGNRRVGSWQHAVHAVHSMTALALLQNVISYNSSIAAYGRGGHCKLAAMLLRQMMEARIRSNLFSYNSVMFAHQECNAWEVSMGLLAQASQVSLAPNAVSFTTVSCWMVALELLKTMHCRQLEKDSINCISFVTNCTQVSAWRWALALFQGGPVVSTEMCGAMITACEKQSCWRHALALLRSMRNPDMISFAAAIAACSHALRKAHRTREG</sequence>
<comment type="caution">
    <text evidence="3">The sequence shown here is derived from an EMBL/GenBank/DDBJ whole genome shotgun (WGS) entry which is preliminary data.</text>
</comment>
<dbReference type="EMBL" id="CAJNDS010000794">
    <property type="protein sequence ID" value="CAE7234664.1"/>
    <property type="molecule type" value="Genomic_DNA"/>
</dbReference>
<dbReference type="Gene3D" id="1.25.40.10">
    <property type="entry name" value="Tetratricopeptide repeat domain"/>
    <property type="match status" value="2"/>
</dbReference>
<dbReference type="Pfam" id="PF13812">
    <property type="entry name" value="PPR_3"/>
    <property type="match status" value="1"/>
</dbReference>
<keyword evidence="1" id="KW-0677">Repeat</keyword>
<protein>
    <recommendedName>
        <fullName evidence="5">Pentatricopeptide repeat-containing protein</fullName>
    </recommendedName>
</protein>
<evidence type="ECO:0008006" key="5">
    <source>
        <dbReference type="Google" id="ProtNLM"/>
    </source>
</evidence>
<name>A0A812KXA8_9DINO</name>
<dbReference type="PANTHER" id="PTHR47447:SF17">
    <property type="entry name" value="OS12G0638900 PROTEIN"/>
    <property type="match status" value="1"/>
</dbReference>
<evidence type="ECO:0000313" key="3">
    <source>
        <dbReference type="EMBL" id="CAE7234664.1"/>
    </source>
</evidence>
<proteinExistence type="predicted"/>
<keyword evidence="4" id="KW-1185">Reference proteome</keyword>
<dbReference type="PANTHER" id="PTHR47447">
    <property type="entry name" value="OS03G0856100 PROTEIN"/>
    <property type="match status" value="1"/>
</dbReference>
<accession>A0A812KXA8</accession>
<feature type="repeat" description="PPR" evidence="2">
    <location>
        <begin position="129"/>
        <end position="163"/>
    </location>
</feature>
<dbReference type="InterPro" id="IPR011990">
    <property type="entry name" value="TPR-like_helical_dom_sf"/>
</dbReference>